<dbReference type="EMBL" id="JABMOJ010000281">
    <property type="protein sequence ID" value="NQV65202.1"/>
    <property type="molecule type" value="Genomic_DNA"/>
</dbReference>
<name>A0A972VY61_9GAMM</name>
<keyword evidence="1" id="KW-0175">Coiled coil</keyword>
<organism evidence="3 4">
    <name type="scientific">SAR86 cluster bacterium</name>
    <dbReference type="NCBI Taxonomy" id="2030880"/>
    <lineage>
        <taxon>Bacteria</taxon>
        <taxon>Pseudomonadati</taxon>
        <taxon>Pseudomonadota</taxon>
        <taxon>Gammaproteobacteria</taxon>
        <taxon>SAR86 cluster</taxon>
    </lineage>
</organism>
<dbReference type="AlphaFoldDB" id="A0A972VY61"/>
<evidence type="ECO:0000256" key="1">
    <source>
        <dbReference type="SAM" id="Coils"/>
    </source>
</evidence>
<comment type="caution">
    <text evidence="3">The sequence shown here is derived from an EMBL/GenBank/DDBJ whole genome shotgun (WGS) entry which is preliminary data.</text>
</comment>
<feature type="compositionally biased region" description="Basic residues" evidence="2">
    <location>
        <begin position="53"/>
        <end position="65"/>
    </location>
</feature>
<evidence type="ECO:0000313" key="4">
    <source>
        <dbReference type="Proteomes" id="UP000754644"/>
    </source>
</evidence>
<sequence length="623" mass="69214">MLKVNSRAKNDLAAYRRFNELLLKQLDIVLHEANQMMIKAGVMPDLRTETASHHSRRTTQSRSRARPQLERMDSFGGLEEQPADSESDHPELFGMMQNLLRPAARGASAANAAGQQFAVPSSMLSAAQTAGLLSPASNEAVVMVGQQELFDILTNIQQSLNVGATDGPDGTHGIDGIDGTAGTAGNDINKHNVSESISAALLQTNEAGKTNAVDQQSADIISLVSLLYEAIWQDGSVALPIKELIGRTQITIIKVALSDTTFFNRENHPARSILNEFASAAIGWTEVRDLENDSLYQKMNELVSRMLIEYTDDIDLFNELLKDFKQFRARLAAKTHHLEQRIMRANEREERIEDIRELVDQKIAERILGRELPAFVQDFLGQVYHRFMVMLVLKEGPGSNAWKQSINTIDVLLWTVQPKDQADDRVRLDTVNPRLLNNLRKALRITKLESLEIDRLMAELTSIQEASFAQHEQRLTVANSGDEFTGEEVELPDTSIQGVQPPNTDKQAPVVEVIDEDDPHMQTVDQLGVGVWFEFLGEAEQTIRCKLAAKIKVIDKYIFVNQQGVKVVEKTRVGLARELKDGTVNLISDGLLFSRALESVIGNLRASQQKQKGDAFQPSSGCS</sequence>
<proteinExistence type="predicted"/>
<reference evidence="3" key="1">
    <citation type="submission" date="2020-05" db="EMBL/GenBank/DDBJ databases">
        <title>Sulfur intermediates as new biogeochemical hubs in an aquatic model microbial ecosystem.</title>
        <authorList>
            <person name="Vigneron A."/>
        </authorList>
    </citation>
    <scope>NUCLEOTIDE SEQUENCE</scope>
    <source>
        <strain evidence="3">Bin.250</strain>
    </source>
</reference>
<dbReference type="InterPro" id="IPR012434">
    <property type="entry name" value="DUF1631"/>
</dbReference>
<dbReference type="Pfam" id="PF07793">
    <property type="entry name" value="DUF1631"/>
    <property type="match status" value="1"/>
</dbReference>
<accession>A0A972VY61</accession>
<protein>
    <submittedName>
        <fullName evidence="3">DUF1631 family protein</fullName>
    </submittedName>
</protein>
<feature type="region of interest" description="Disordered" evidence="2">
    <location>
        <begin position="48"/>
        <end position="71"/>
    </location>
</feature>
<gene>
    <name evidence="3" type="ORF">HQ497_07545</name>
</gene>
<evidence type="ECO:0000313" key="3">
    <source>
        <dbReference type="EMBL" id="NQV65202.1"/>
    </source>
</evidence>
<feature type="coiled-coil region" evidence="1">
    <location>
        <begin position="328"/>
        <end position="365"/>
    </location>
</feature>
<evidence type="ECO:0000256" key="2">
    <source>
        <dbReference type="SAM" id="MobiDB-lite"/>
    </source>
</evidence>
<dbReference type="Proteomes" id="UP000754644">
    <property type="component" value="Unassembled WGS sequence"/>
</dbReference>